<name>A0ABY7GEN1_MYAAR</name>
<accession>A0ABY7GEN1</accession>
<keyword evidence="6 8" id="KW-0675">Receptor</keyword>
<feature type="domain" description="G-protein coupled receptors family 1 profile" evidence="10">
    <location>
        <begin position="13"/>
        <end position="127"/>
    </location>
</feature>
<comment type="subcellular location">
    <subcellularLocation>
        <location evidence="1">Membrane</location>
        <topology evidence="1">Multi-pass membrane protein</topology>
    </subcellularLocation>
</comment>
<dbReference type="PROSITE" id="PS50262">
    <property type="entry name" value="G_PROTEIN_RECEP_F1_2"/>
    <property type="match status" value="1"/>
</dbReference>
<gene>
    <name evidence="11" type="ORF">MAR_034551</name>
</gene>
<evidence type="ECO:0000313" key="11">
    <source>
        <dbReference type="EMBL" id="WAR32009.1"/>
    </source>
</evidence>
<feature type="transmembrane region" description="Helical" evidence="9">
    <location>
        <begin position="221"/>
        <end position="239"/>
    </location>
</feature>
<dbReference type="PANTHER" id="PTHR24238:SF47">
    <property type="entry name" value="ECDYSTEROIDS_DOPAMINE RECEPTOR-RELATED"/>
    <property type="match status" value="1"/>
</dbReference>
<keyword evidence="4 8" id="KW-0297">G-protein coupled receptor</keyword>
<evidence type="ECO:0000256" key="5">
    <source>
        <dbReference type="ARBA" id="ARBA00023136"/>
    </source>
</evidence>
<evidence type="ECO:0000256" key="8">
    <source>
        <dbReference type="RuleBase" id="RU000688"/>
    </source>
</evidence>
<dbReference type="CDD" id="cd00637">
    <property type="entry name" value="7tm_classA_rhodopsin-like"/>
    <property type="match status" value="1"/>
</dbReference>
<sequence>MTVCLLSLFSVCGIIGNTIVLGIYRSRRHTTARLFIITLAIGDICSCLTVIPLTVLQLLDFKLRYDIVCKAYEFLITCNTQFSVFLMVIISIDRYLCICHPLTSVINTLRAKVIVICLLSITFVFGILSAWCLKKYMVCGALIIFVCGIQSHDNVIANIIVVKYFVLQRTSISAREGGVRSVDGQRDNRSNIASLSLRVTDTNLISNIRTAASVTDFNMTIFYMYFISNASNPFIYVFMSRDFRRDFKNTLKASCWKK</sequence>
<dbReference type="Gene3D" id="1.20.1070.10">
    <property type="entry name" value="Rhodopsin 7-helix transmembrane proteins"/>
    <property type="match status" value="2"/>
</dbReference>
<proteinExistence type="inferred from homology"/>
<dbReference type="SUPFAM" id="SSF81321">
    <property type="entry name" value="Family A G protein-coupled receptor-like"/>
    <property type="match status" value="1"/>
</dbReference>
<dbReference type="PRINTS" id="PR00237">
    <property type="entry name" value="GPCRRHODOPSN"/>
</dbReference>
<dbReference type="EMBL" id="CP111028">
    <property type="protein sequence ID" value="WAR32009.1"/>
    <property type="molecule type" value="Genomic_DNA"/>
</dbReference>
<keyword evidence="5 9" id="KW-0472">Membrane</keyword>
<dbReference type="InterPro" id="IPR017452">
    <property type="entry name" value="GPCR_Rhodpsn_7TM"/>
</dbReference>
<evidence type="ECO:0000256" key="1">
    <source>
        <dbReference type="ARBA" id="ARBA00004141"/>
    </source>
</evidence>
<evidence type="ECO:0000256" key="4">
    <source>
        <dbReference type="ARBA" id="ARBA00023040"/>
    </source>
</evidence>
<dbReference type="Pfam" id="PF00001">
    <property type="entry name" value="7tm_1"/>
    <property type="match status" value="1"/>
</dbReference>
<dbReference type="PANTHER" id="PTHR24238">
    <property type="entry name" value="G-PROTEIN COUPLED RECEPTOR"/>
    <property type="match status" value="1"/>
</dbReference>
<dbReference type="PROSITE" id="PS00237">
    <property type="entry name" value="G_PROTEIN_RECEP_F1_1"/>
    <property type="match status" value="1"/>
</dbReference>
<comment type="similarity">
    <text evidence="8">Belongs to the G-protein coupled receptor 1 family.</text>
</comment>
<evidence type="ECO:0000256" key="2">
    <source>
        <dbReference type="ARBA" id="ARBA00022692"/>
    </source>
</evidence>
<protein>
    <submittedName>
        <fullName evidence="11">OPRK-like protein</fullName>
    </submittedName>
</protein>
<reference evidence="11" key="1">
    <citation type="submission" date="2022-11" db="EMBL/GenBank/DDBJ databases">
        <title>Centuries of genome instability and evolution in soft-shell clam transmissible cancer (bioRxiv).</title>
        <authorList>
            <person name="Hart S.F.M."/>
            <person name="Yonemitsu M.A."/>
            <person name="Giersch R.M."/>
            <person name="Beal B.F."/>
            <person name="Arriagada G."/>
            <person name="Davis B.W."/>
            <person name="Ostrander E.A."/>
            <person name="Goff S.P."/>
            <person name="Metzger M.J."/>
        </authorList>
    </citation>
    <scope>NUCLEOTIDE SEQUENCE</scope>
    <source>
        <strain evidence="11">MELC-2E11</strain>
        <tissue evidence="11">Siphon/mantle</tissue>
    </source>
</reference>
<keyword evidence="12" id="KW-1185">Reference proteome</keyword>
<evidence type="ECO:0000256" key="6">
    <source>
        <dbReference type="ARBA" id="ARBA00023170"/>
    </source>
</evidence>
<keyword evidence="3 9" id="KW-1133">Transmembrane helix</keyword>
<organism evidence="11 12">
    <name type="scientific">Mya arenaria</name>
    <name type="common">Soft-shell clam</name>
    <dbReference type="NCBI Taxonomy" id="6604"/>
    <lineage>
        <taxon>Eukaryota</taxon>
        <taxon>Metazoa</taxon>
        <taxon>Spiralia</taxon>
        <taxon>Lophotrochozoa</taxon>
        <taxon>Mollusca</taxon>
        <taxon>Bivalvia</taxon>
        <taxon>Autobranchia</taxon>
        <taxon>Heteroconchia</taxon>
        <taxon>Euheterodonta</taxon>
        <taxon>Imparidentia</taxon>
        <taxon>Neoheterodontei</taxon>
        <taxon>Myida</taxon>
        <taxon>Myoidea</taxon>
        <taxon>Myidae</taxon>
        <taxon>Mya</taxon>
    </lineage>
</organism>
<feature type="transmembrane region" description="Helical" evidence="9">
    <location>
        <begin position="6"/>
        <end position="24"/>
    </location>
</feature>
<feature type="transmembrane region" description="Helical" evidence="9">
    <location>
        <begin position="113"/>
        <end position="131"/>
    </location>
</feature>
<evidence type="ECO:0000256" key="7">
    <source>
        <dbReference type="ARBA" id="ARBA00023224"/>
    </source>
</evidence>
<feature type="transmembrane region" description="Helical" evidence="9">
    <location>
        <begin position="36"/>
        <end position="59"/>
    </location>
</feature>
<evidence type="ECO:0000259" key="10">
    <source>
        <dbReference type="PROSITE" id="PS50262"/>
    </source>
</evidence>
<evidence type="ECO:0000313" key="12">
    <source>
        <dbReference type="Proteomes" id="UP001164746"/>
    </source>
</evidence>
<evidence type="ECO:0000256" key="9">
    <source>
        <dbReference type="SAM" id="Phobius"/>
    </source>
</evidence>
<keyword evidence="2 8" id="KW-0812">Transmembrane</keyword>
<feature type="transmembrane region" description="Helical" evidence="9">
    <location>
        <begin position="71"/>
        <end position="92"/>
    </location>
</feature>
<keyword evidence="7 8" id="KW-0807">Transducer</keyword>
<evidence type="ECO:0000256" key="3">
    <source>
        <dbReference type="ARBA" id="ARBA00022989"/>
    </source>
</evidence>
<dbReference type="InterPro" id="IPR000276">
    <property type="entry name" value="GPCR_Rhodpsn"/>
</dbReference>
<dbReference type="Proteomes" id="UP001164746">
    <property type="component" value="Chromosome 17"/>
</dbReference>